<dbReference type="GO" id="GO:0004617">
    <property type="term" value="F:phosphoglycerate dehydrogenase activity"/>
    <property type="evidence" value="ECO:0007669"/>
    <property type="project" value="UniProtKB-EC"/>
</dbReference>
<dbReference type="CDD" id="cd12173">
    <property type="entry name" value="PGDH_4"/>
    <property type="match status" value="1"/>
</dbReference>
<reference evidence="12 13" key="1">
    <citation type="submission" date="2023-03" db="EMBL/GenBank/DDBJ databases">
        <title>Whole genome sequencing of Methanotrichaceae archaeon M04Ac.</title>
        <authorList>
            <person name="Khomyakova M.A."/>
            <person name="Merkel A.Y."/>
            <person name="Slobodkin A.I."/>
        </authorList>
    </citation>
    <scope>NUCLEOTIDE SEQUENCE [LARGE SCALE GENOMIC DNA]</scope>
    <source>
        <strain evidence="12 13">M04Ac</strain>
    </source>
</reference>
<evidence type="ECO:0000256" key="2">
    <source>
        <dbReference type="ARBA" id="ARBA00005854"/>
    </source>
</evidence>
<dbReference type="PROSITE" id="PS00671">
    <property type="entry name" value="D_2_HYDROXYACID_DH_3"/>
    <property type="match status" value="1"/>
</dbReference>
<dbReference type="InterPro" id="IPR029009">
    <property type="entry name" value="ASB_dom_sf"/>
</dbReference>
<dbReference type="SUPFAM" id="SSF52283">
    <property type="entry name" value="Formate/glycerate dehydrogenase catalytic domain-like"/>
    <property type="match status" value="1"/>
</dbReference>
<dbReference type="EMBL" id="JARFPL010000027">
    <property type="protein sequence ID" value="MDF0593712.1"/>
    <property type="molecule type" value="Genomic_DNA"/>
</dbReference>
<dbReference type="InterPro" id="IPR029752">
    <property type="entry name" value="D-isomer_DH_CS1"/>
</dbReference>
<evidence type="ECO:0000313" key="13">
    <source>
        <dbReference type="Proteomes" id="UP001215956"/>
    </source>
</evidence>
<organism evidence="12 13">
    <name type="scientific">Candidatus Methanocrinis alkalitolerans</name>
    <dbReference type="NCBI Taxonomy" id="3033395"/>
    <lineage>
        <taxon>Archaea</taxon>
        <taxon>Methanobacteriati</taxon>
        <taxon>Methanobacteriota</taxon>
        <taxon>Stenosarchaea group</taxon>
        <taxon>Methanomicrobia</taxon>
        <taxon>Methanotrichales</taxon>
        <taxon>Methanotrichaceae</taxon>
        <taxon>Methanocrinis</taxon>
    </lineage>
</organism>
<dbReference type="CDD" id="cd04902">
    <property type="entry name" value="ACT_3PGDH-xct"/>
    <property type="match status" value="1"/>
</dbReference>
<dbReference type="RefSeq" id="WP_316969413.1">
    <property type="nucleotide sequence ID" value="NZ_JARFPL010000027.1"/>
</dbReference>
<dbReference type="EC" id="1.1.1.95" evidence="3 10"/>
<dbReference type="Gene3D" id="3.40.50.720">
    <property type="entry name" value="NAD(P)-binding Rossmann-like Domain"/>
    <property type="match status" value="2"/>
</dbReference>
<keyword evidence="6 10" id="KW-0560">Oxidoreductase</keyword>
<dbReference type="Proteomes" id="UP001215956">
    <property type="component" value="Unassembled WGS sequence"/>
</dbReference>
<dbReference type="Pfam" id="PF19304">
    <property type="entry name" value="PGDH_inter"/>
    <property type="match status" value="1"/>
</dbReference>
<keyword evidence="5 10" id="KW-0028">Amino-acid biosynthesis</keyword>
<evidence type="ECO:0000256" key="1">
    <source>
        <dbReference type="ARBA" id="ARBA00005216"/>
    </source>
</evidence>
<dbReference type="InterPro" id="IPR006236">
    <property type="entry name" value="PGDH"/>
</dbReference>
<evidence type="ECO:0000256" key="6">
    <source>
        <dbReference type="ARBA" id="ARBA00023002"/>
    </source>
</evidence>
<dbReference type="PANTHER" id="PTHR42789">
    <property type="entry name" value="D-ISOMER SPECIFIC 2-HYDROXYACID DEHYDROGENASE FAMILY PROTEIN (AFU_ORTHOLOGUE AFUA_6G10090)"/>
    <property type="match status" value="1"/>
</dbReference>
<evidence type="ECO:0000256" key="3">
    <source>
        <dbReference type="ARBA" id="ARBA00013143"/>
    </source>
</evidence>
<dbReference type="NCBIfam" id="TIGR01327">
    <property type="entry name" value="PGDH"/>
    <property type="match status" value="1"/>
</dbReference>
<keyword evidence="7 10" id="KW-0520">NAD</keyword>
<dbReference type="SUPFAM" id="SSF51735">
    <property type="entry name" value="NAD(P)-binding Rossmann-fold domains"/>
    <property type="match status" value="1"/>
</dbReference>
<dbReference type="InterPro" id="IPR029753">
    <property type="entry name" value="D-isomer_DH_CS"/>
</dbReference>
<dbReference type="Gene3D" id="3.30.70.260">
    <property type="match status" value="1"/>
</dbReference>
<dbReference type="InterPro" id="IPR045626">
    <property type="entry name" value="PGDH_ASB_dom"/>
</dbReference>
<dbReference type="InterPro" id="IPR002912">
    <property type="entry name" value="ACT_dom"/>
</dbReference>
<dbReference type="InterPro" id="IPR036291">
    <property type="entry name" value="NAD(P)-bd_dom_sf"/>
</dbReference>
<name>A0ABT5XGT7_9EURY</name>
<keyword evidence="8 10" id="KW-0718">Serine biosynthesis</keyword>
<dbReference type="Pfam" id="PF00389">
    <property type="entry name" value="2-Hacid_dh"/>
    <property type="match status" value="1"/>
</dbReference>
<comment type="catalytic activity">
    <reaction evidence="9 10">
        <text>(2R)-3-phosphoglycerate + NAD(+) = 3-phosphooxypyruvate + NADH + H(+)</text>
        <dbReference type="Rhea" id="RHEA:12641"/>
        <dbReference type="ChEBI" id="CHEBI:15378"/>
        <dbReference type="ChEBI" id="CHEBI:18110"/>
        <dbReference type="ChEBI" id="CHEBI:57540"/>
        <dbReference type="ChEBI" id="CHEBI:57945"/>
        <dbReference type="ChEBI" id="CHEBI:58272"/>
        <dbReference type="EC" id="1.1.1.95"/>
    </reaction>
</comment>
<dbReference type="PROSITE" id="PS00670">
    <property type="entry name" value="D_2_HYDROXYACID_DH_2"/>
    <property type="match status" value="1"/>
</dbReference>
<dbReference type="PROSITE" id="PS00065">
    <property type="entry name" value="D_2_HYDROXYACID_DH_1"/>
    <property type="match status" value="1"/>
</dbReference>
<dbReference type="InterPro" id="IPR006140">
    <property type="entry name" value="D-isomer_DH_NAD-bd"/>
</dbReference>
<dbReference type="PROSITE" id="PS51671">
    <property type="entry name" value="ACT"/>
    <property type="match status" value="1"/>
</dbReference>
<dbReference type="PANTHER" id="PTHR42789:SF1">
    <property type="entry name" value="D-ISOMER SPECIFIC 2-HYDROXYACID DEHYDROGENASE FAMILY PROTEIN (AFU_ORTHOLOGUE AFUA_6G10090)"/>
    <property type="match status" value="1"/>
</dbReference>
<sequence length="523" mass="56159">MKVLVSDPLSEEGVRKLETEMEVDVITNLSPEELLERIKDYDALAIRSGTKVTAEVIAAADKLKVIGRAGVGVDNVDIDAATKKGIIVVNTPGGNTISAAEHTIAMILSLARNIPQANGSLKAGEWNRKKYTGVELYNKTLGIVGLGRIGAEIATRMKSFGMRILAYDPFVTEEKAADLGIRLGTLEEIYRESDFITVHTPLTKETRDLIDEDEMNMMKPGVRLINCARGGIVNEEALARAVAEGRVAGAAVDVFTKEPPTDNPLLEQAGIIVTPHLGASTAEAQVNVAVAVAEQILAVARGEMPPNALNMPAISAETMAMMGPYMDLVEKMGRLAAQLGEEGYEKLEIVYGGTVAEKDIKPVTISAVKGFLEALGYSANFVNSLMKLKECGIAFTESRTESTNGYSNLVTLTLSGPKGSVSVYGTVYGKSEGRIVQINEYRVYVPTEGYMIMATHEDRPNIIGPCCVVLGEDQINIGGMHVGRKPSGGEQIMVLNVDHPVSDETLKRLARVPGVSKAKMIIL</sequence>
<evidence type="ECO:0000256" key="10">
    <source>
        <dbReference type="RuleBase" id="RU363003"/>
    </source>
</evidence>
<dbReference type="InterPro" id="IPR050857">
    <property type="entry name" value="D-2-hydroxyacid_DH"/>
</dbReference>
<dbReference type="Pfam" id="PF02826">
    <property type="entry name" value="2-Hacid_dh_C"/>
    <property type="match status" value="1"/>
</dbReference>
<evidence type="ECO:0000259" key="11">
    <source>
        <dbReference type="PROSITE" id="PS51671"/>
    </source>
</evidence>
<feature type="domain" description="ACT" evidence="11">
    <location>
        <begin position="451"/>
        <end position="523"/>
    </location>
</feature>
<accession>A0ABT5XGT7</accession>
<protein>
    <recommendedName>
        <fullName evidence="4 10">D-3-phosphoglycerate dehydrogenase</fullName>
        <ecNumber evidence="3 10">1.1.1.95</ecNumber>
    </recommendedName>
</protein>
<dbReference type="Gene3D" id="3.30.1330.90">
    <property type="entry name" value="D-3-phosphoglycerate dehydrogenase, domain 3"/>
    <property type="match status" value="1"/>
</dbReference>
<evidence type="ECO:0000256" key="9">
    <source>
        <dbReference type="ARBA" id="ARBA00048731"/>
    </source>
</evidence>
<comment type="caution">
    <text evidence="12">The sequence shown here is derived from an EMBL/GenBank/DDBJ whole genome shotgun (WGS) entry which is preliminary data.</text>
</comment>
<evidence type="ECO:0000256" key="5">
    <source>
        <dbReference type="ARBA" id="ARBA00022605"/>
    </source>
</evidence>
<dbReference type="InterPro" id="IPR045865">
    <property type="entry name" value="ACT-like_dom_sf"/>
</dbReference>
<evidence type="ECO:0000256" key="8">
    <source>
        <dbReference type="ARBA" id="ARBA00023299"/>
    </source>
</evidence>
<dbReference type="SUPFAM" id="SSF143548">
    <property type="entry name" value="Serine metabolism enzymes domain"/>
    <property type="match status" value="1"/>
</dbReference>
<comment type="pathway">
    <text evidence="1 10">Amino-acid biosynthesis; L-serine biosynthesis; L-serine from 3-phospho-D-glycerate: step 1/3.</text>
</comment>
<evidence type="ECO:0000313" key="12">
    <source>
        <dbReference type="EMBL" id="MDF0593712.1"/>
    </source>
</evidence>
<keyword evidence="13" id="KW-1185">Reference proteome</keyword>
<dbReference type="InterPro" id="IPR006139">
    <property type="entry name" value="D-isomer_2_OHA_DH_cat_dom"/>
</dbReference>
<gene>
    <name evidence="12" type="primary">serA</name>
    <name evidence="12" type="ORF">P0O24_08960</name>
</gene>
<comment type="similarity">
    <text evidence="2 10">Belongs to the D-isomer specific 2-hydroxyacid dehydrogenase family.</text>
</comment>
<evidence type="ECO:0000256" key="4">
    <source>
        <dbReference type="ARBA" id="ARBA00021582"/>
    </source>
</evidence>
<proteinExistence type="inferred from homology"/>
<dbReference type="SUPFAM" id="SSF55021">
    <property type="entry name" value="ACT-like"/>
    <property type="match status" value="1"/>
</dbReference>
<evidence type="ECO:0000256" key="7">
    <source>
        <dbReference type="ARBA" id="ARBA00023027"/>
    </source>
</evidence>